<evidence type="ECO:0000256" key="7">
    <source>
        <dbReference type="RuleBase" id="RU004362"/>
    </source>
</evidence>
<dbReference type="PROSITE" id="PS00259">
    <property type="entry name" value="GASTRIN"/>
    <property type="match status" value="1"/>
</dbReference>
<feature type="domain" description="Gastrin/cholecystokinin peptide hormone" evidence="9">
    <location>
        <begin position="56"/>
        <end position="180"/>
    </location>
</feature>
<keyword evidence="11" id="KW-1185">Reference proteome</keyword>
<feature type="compositionally biased region" description="Polar residues" evidence="8">
    <location>
        <begin position="100"/>
        <end position="111"/>
    </location>
</feature>
<dbReference type="PANTHER" id="PTHR10786:SF0">
    <property type="entry name" value="CHOLECYSTOKININ"/>
    <property type="match status" value="1"/>
</dbReference>
<dbReference type="GO" id="GO:0005615">
    <property type="term" value="C:extracellular space"/>
    <property type="evidence" value="ECO:0007669"/>
    <property type="project" value="TreeGrafter"/>
</dbReference>
<dbReference type="GO" id="GO:0030424">
    <property type="term" value="C:axon"/>
    <property type="evidence" value="ECO:0007669"/>
    <property type="project" value="TreeGrafter"/>
</dbReference>
<evidence type="ECO:0000313" key="11">
    <source>
        <dbReference type="Proteomes" id="UP000824540"/>
    </source>
</evidence>
<dbReference type="OrthoDB" id="9862982at2759"/>
<dbReference type="GO" id="GO:0005184">
    <property type="term" value="F:neuropeptide hormone activity"/>
    <property type="evidence" value="ECO:0007669"/>
    <property type="project" value="InterPro"/>
</dbReference>
<keyword evidence="6" id="KW-0027">Amidation</keyword>
<evidence type="ECO:0000259" key="9">
    <source>
        <dbReference type="Pfam" id="PF00918"/>
    </source>
</evidence>
<keyword evidence="4" id="KW-0765">Sulfation</keyword>
<evidence type="ECO:0000256" key="5">
    <source>
        <dbReference type="ARBA" id="ARBA00022685"/>
    </source>
</evidence>
<dbReference type="InterPro" id="IPR001651">
    <property type="entry name" value="Gastrin/CCK"/>
</dbReference>
<reference evidence="10" key="1">
    <citation type="thesis" date="2021" institute="BYU ScholarsArchive" country="Provo, UT, USA">
        <title>Applications of and Algorithms for Genome Assembly and Genomic Analyses with an Emphasis on Marine Teleosts.</title>
        <authorList>
            <person name="Pickett B.D."/>
        </authorList>
    </citation>
    <scope>NUCLEOTIDE SEQUENCE</scope>
    <source>
        <strain evidence="10">HI-2016</strain>
    </source>
</reference>
<dbReference type="InterPro" id="IPR015499">
    <property type="entry name" value="CCK-like"/>
</dbReference>
<evidence type="ECO:0000256" key="1">
    <source>
        <dbReference type="ARBA" id="ARBA00004613"/>
    </source>
</evidence>
<comment type="subcellular location">
    <subcellularLocation>
        <location evidence="1 7">Secreted</location>
    </subcellularLocation>
</comment>
<dbReference type="Proteomes" id="UP000824540">
    <property type="component" value="Unassembled WGS sequence"/>
</dbReference>
<name>A0A8T2NXI7_9TELE</name>
<dbReference type="InterPro" id="IPR013152">
    <property type="entry name" value="Gastrin/cholecystokinin_CS"/>
</dbReference>
<evidence type="ECO:0000256" key="2">
    <source>
        <dbReference type="ARBA" id="ARBA00006273"/>
    </source>
</evidence>
<sequence>MAQELAVAVGPGVGPELLAVRRSPQKLSQPAAHLAVSSPTLRSVETKTEPAVMNGGICVCVLLAALSTSCLGRPSSNTQDEARAAPPQVDNDLSEHMRQARSTALSGQQTPAKAEEGVDPRASLSELLARLISRKGNMRRNSTVNSRSSGLSANHRIKDRDYLGWMDFGRRSAEEYEYSS</sequence>
<keyword evidence="5" id="KW-0165">Cleavage on pair of basic residues</keyword>
<comment type="caution">
    <text evidence="10">The sequence shown here is derived from an EMBL/GenBank/DDBJ whole genome shotgun (WGS) entry which is preliminary data.</text>
</comment>
<dbReference type="Pfam" id="PF00918">
    <property type="entry name" value="Gastrin"/>
    <property type="match status" value="1"/>
</dbReference>
<keyword evidence="3" id="KW-0964">Secreted</keyword>
<dbReference type="AlphaFoldDB" id="A0A8T2NXI7"/>
<accession>A0A8T2NXI7</accession>
<dbReference type="EMBL" id="JAFBMS010000018">
    <property type="protein sequence ID" value="KAG9345045.1"/>
    <property type="molecule type" value="Genomic_DNA"/>
</dbReference>
<evidence type="ECO:0000256" key="6">
    <source>
        <dbReference type="ARBA" id="ARBA00022815"/>
    </source>
</evidence>
<proteinExistence type="inferred from homology"/>
<organism evidence="10 11">
    <name type="scientific">Albula glossodonta</name>
    <name type="common">roundjaw bonefish</name>
    <dbReference type="NCBI Taxonomy" id="121402"/>
    <lineage>
        <taxon>Eukaryota</taxon>
        <taxon>Metazoa</taxon>
        <taxon>Chordata</taxon>
        <taxon>Craniata</taxon>
        <taxon>Vertebrata</taxon>
        <taxon>Euteleostomi</taxon>
        <taxon>Actinopterygii</taxon>
        <taxon>Neopterygii</taxon>
        <taxon>Teleostei</taxon>
        <taxon>Albuliformes</taxon>
        <taxon>Albulidae</taxon>
        <taxon>Albula</taxon>
    </lineage>
</organism>
<feature type="region of interest" description="Disordered" evidence="8">
    <location>
        <begin position="72"/>
        <end position="120"/>
    </location>
</feature>
<evidence type="ECO:0000256" key="8">
    <source>
        <dbReference type="SAM" id="MobiDB-lite"/>
    </source>
</evidence>
<evidence type="ECO:0000256" key="4">
    <source>
        <dbReference type="ARBA" id="ARBA00022641"/>
    </source>
</evidence>
<dbReference type="SMART" id="SM00029">
    <property type="entry name" value="GASTRIN"/>
    <property type="match status" value="1"/>
</dbReference>
<gene>
    <name evidence="10" type="ORF">JZ751_009586</name>
</gene>
<protein>
    <recommendedName>
        <fullName evidence="9">Gastrin/cholecystokinin peptide hormone domain-containing protein</fullName>
    </recommendedName>
</protein>
<comment type="similarity">
    <text evidence="2 7">Belongs to the gastrin/cholecystokinin family.</text>
</comment>
<dbReference type="PANTHER" id="PTHR10786">
    <property type="entry name" value="CHOLECYSTOKININ"/>
    <property type="match status" value="1"/>
</dbReference>
<evidence type="ECO:0000256" key="3">
    <source>
        <dbReference type="ARBA" id="ARBA00022525"/>
    </source>
</evidence>
<dbReference type="GO" id="GO:0007586">
    <property type="term" value="P:digestion"/>
    <property type="evidence" value="ECO:0007669"/>
    <property type="project" value="InterPro"/>
</dbReference>
<evidence type="ECO:0000313" key="10">
    <source>
        <dbReference type="EMBL" id="KAG9345045.1"/>
    </source>
</evidence>